<keyword evidence="2" id="KW-0472">Membrane</keyword>
<dbReference type="InterPro" id="IPR013655">
    <property type="entry name" value="PAS_fold_3"/>
</dbReference>
<dbReference type="STRING" id="1028.SAMN05661096_02948"/>
<evidence type="ECO:0000256" key="1">
    <source>
        <dbReference type="SAM" id="Coils"/>
    </source>
</evidence>
<dbReference type="InterPro" id="IPR003018">
    <property type="entry name" value="GAF"/>
</dbReference>
<feature type="transmembrane region" description="Helical" evidence="2">
    <location>
        <begin position="215"/>
        <end position="234"/>
    </location>
</feature>
<dbReference type="NCBIfam" id="TIGR00229">
    <property type="entry name" value="sensory_box"/>
    <property type="match status" value="1"/>
</dbReference>
<accession>A0A1X7KP16</accession>
<keyword evidence="2" id="KW-1133">Transmembrane helix</keyword>
<dbReference type="InterPro" id="IPR029016">
    <property type="entry name" value="GAF-like_dom_sf"/>
</dbReference>
<organism evidence="4 5">
    <name type="scientific">Marivirga sericea</name>
    <dbReference type="NCBI Taxonomy" id="1028"/>
    <lineage>
        <taxon>Bacteria</taxon>
        <taxon>Pseudomonadati</taxon>
        <taxon>Bacteroidota</taxon>
        <taxon>Cytophagia</taxon>
        <taxon>Cytophagales</taxon>
        <taxon>Marivirgaceae</taxon>
        <taxon>Marivirga</taxon>
    </lineage>
</organism>
<dbReference type="SMART" id="SM00065">
    <property type="entry name" value="GAF"/>
    <property type="match status" value="1"/>
</dbReference>
<feature type="transmembrane region" description="Helical" evidence="2">
    <location>
        <begin position="6"/>
        <end position="28"/>
    </location>
</feature>
<reference evidence="5" key="1">
    <citation type="submission" date="2017-04" db="EMBL/GenBank/DDBJ databases">
        <authorList>
            <person name="Varghese N."/>
            <person name="Submissions S."/>
        </authorList>
    </citation>
    <scope>NUCLEOTIDE SEQUENCE [LARGE SCALE GENOMIC DNA]</scope>
    <source>
        <strain evidence="5">DSM 4125</strain>
    </source>
</reference>
<dbReference type="Proteomes" id="UP000193804">
    <property type="component" value="Unassembled WGS sequence"/>
</dbReference>
<gene>
    <name evidence="4" type="ORF">SAMN05661096_02948</name>
</gene>
<sequence>MIIGYSSMALLIVIVVLITLSQIANIMVMGNDILENKQPSRMYVDAMKSGVRHSNVTLQNYLLSGNDALKKEIDEIWEKEVQSANDSIDSLKIYWNSPENIILFEKLSRLGNRIKAKQKEVLNNAQFGGGNISLSLYNYMGSEGDTIYDKNDLQSWIDEELNNQSSSNNPNGNLYAENLKPLSDEFDEKAQLLYSNLEEESMAIGEKIFSARDRFVIVESSIVIFSIILCFLFYRLARNQFKGSIDALQSEVKILSEGNIPETKANTNDEFDIILEEIHTLSGNLSNVKNFALEVGKGSFDSDISVFNNQGDIGNSLAEMRDSLKNVSEEARIRNWTNKGSAEFGDILRKFNNNIGELSDHVITFMVSYLKANQGSIFIVDEDENGEEDLQLTATYAYDRKKFLEKTIQPGQGLVGQVYLEKQSIYMKELPENYITITSGLGKATPKSIFIVPLIANDTVYGVIEIGTFTEFTDNERKFIEDVGENIASSVQSVKINERTNRLLEDSQQMTEEMRAQEEEMRQNMEELQATQEEMERSQKENTERLNAMEKSGLAYIEFTPSGDILTADETFISLFGYNTVDELKGKHHRIFLSDDYANSKEYQSFWDNLKAGQIQSGVFERYGKNGRKINIKGSYTVLRNQNGEITKIIKFAFDVSEVYERLEVLVQEKETLLKQLSEIEVKIEGVEPGQLNELKIYQKQLKKSLVEKLQQNEAELKNALKKQKGDLGIS</sequence>
<evidence type="ECO:0000259" key="3">
    <source>
        <dbReference type="SMART" id="SM00065"/>
    </source>
</evidence>
<feature type="coiled-coil region" evidence="1">
    <location>
        <begin position="497"/>
        <end position="548"/>
    </location>
</feature>
<proteinExistence type="predicted"/>
<dbReference type="EMBL" id="FXAW01000006">
    <property type="protein sequence ID" value="SMG42909.1"/>
    <property type="molecule type" value="Genomic_DNA"/>
</dbReference>
<keyword evidence="5" id="KW-1185">Reference proteome</keyword>
<keyword evidence="2" id="KW-0812">Transmembrane</keyword>
<dbReference type="SUPFAM" id="SSF55781">
    <property type="entry name" value="GAF domain-like"/>
    <property type="match status" value="1"/>
</dbReference>
<keyword evidence="1" id="KW-0175">Coiled coil</keyword>
<dbReference type="Gene3D" id="3.30.450.20">
    <property type="entry name" value="PAS domain"/>
    <property type="match status" value="1"/>
</dbReference>
<protein>
    <submittedName>
        <fullName evidence="4">PAS domain S-box-containing protein</fullName>
    </submittedName>
</protein>
<evidence type="ECO:0000313" key="5">
    <source>
        <dbReference type="Proteomes" id="UP000193804"/>
    </source>
</evidence>
<dbReference type="Gene3D" id="3.30.450.40">
    <property type="match status" value="1"/>
</dbReference>
<dbReference type="Pfam" id="PF13185">
    <property type="entry name" value="GAF_2"/>
    <property type="match status" value="1"/>
</dbReference>
<dbReference type="InterPro" id="IPR035965">
    <property type="entry name" value="PAS-like_dom_sf"/>
</dbReference>
<dbReference type="InterPro" id="IPR000014">
    <property type="entry name" value="PAS"/>
</dbReference>
<feature type="coiled-coil region" evidence="1">
    <location>
        <begin position="660"/>
        <end position="727"/>
    </location>
</feature>
<dbReference type="SUPFAM" id="SSF55785">
    <property type="entry name" value="PYP-like sensor domain (PAS domain)"/>
    <property type="match status" value="1"/>
</dbReference>
<dbReference type="CDD" id="cd00130">
    <property type="entry name" value="PAS"/>
    <property type="match status" value="1"/>
</dbReference>
<dbReference type="AlphaFoldDB" id="A0A1X7KP16"/>
<evidence type="ECO:0000256" key="2">
    <source>
        <dbReference type="SAM" id="Phobius"/>
    </source>
</evidence>
<dbReference type="Pfam" id="PF08447">
    <property type="entry name" value="PAS_3"/>
    <property type="match status" value="1"/>
</dbReference>
<name>A0A1X7KP16_9BACT</name>
<feature type="domain" description="GAF" evidence="3">
    <location>
        <begin position="354"/>
        <end position="501"/>
    </location>
</feature>
<evidence type="ECO:0000313" key="4">
    <source>
        <dbReference type="EMBL" id="SMG42909.1"/>
    </source>
</evidence>